<reference evidence="2 3" key="1">
    <citation type="journal article" date="2020" name="ISME J.">
        <title>Uncovering the hidden diversity of litter-decomposition mechanisms in mushroom-forming fungi.</title>
        <authorList>
            <person name="Floudas D."/>
            <person name="Bentzer J."/>
            <person name="Ahren D."/>
            <person name="Johansson T."/>
            <person name="Persson P."/>
            <person name="Tunlid A."/>
        </authorList>
    </citation>
    <scope>NUCLEOTIDE SEQUENCE [LARGE SCALE GENOMIC DNA]</scope>
    <source>
        <strain evidence="2 3">CBS 406.79</strain>
    </source>
</reference>
<keyword evidence="3" id="KW-1185">Reference proteome</keyword>
<protein>
    <submittedName>
        <fullName evidence="2">Uncharacterized protein</fullName>
    </submittedName>
</protein>
<comment type="caution">
    <text evidence="2">The sequence shown here is derived from an EMBL/GenBank/DDBJ whole genome shotgun (WGS) entry which is preliminary data.</text>
</comment>
<sequence>MFSLPRLSKAVLSAVLAITVLTVHTEAASVIPDTVSMPTPVFEPVFDCSFLFPANLQTNNFLDGPFGRRAFFPFISGNFTDSKTGELVATLLPALGGGFGINSTVDAKFYVDAVMVIQFVDDNEYAYLKLNGIGSVAGHASSFYLVMETASAARQELAGQFIIFSNIFLPADASPANETQAYFRMFAKAIPTTGSTTDMFSLSSLSKAVLSAVLAITVLTVHTEAASVIPDNVSMPTPEFETVFDCVFLFPANLQQNNFLDGPFGRRAFFPFIEGNFTDPQTGELVARLLPALGGGFGINSTVDAKFYVDAVMVMQFVDDNQFAYLKLNGIGSTAGHASSFFLVMETASAARQDLAGKFIIFSNLFLPADASPANQTLAYFRMFAKSSPEGSFLGQ</sequence>
<evidence type="ECO:0000313" key="2">
    <source>
        <dbReference type="EMBL" id="KAF5339294.1"/>
    </source>
</evidence>
<proteinExistence type="predicted"/>
<name>A0A8H5CDK7_9AGAR</name>
<dbReference type="AlphaFoldDB" id="A0A8H5CDK7"/>
<evidence type="ECO:0000313" key="3">
    <source>
        <dbReference type="Proteomes" id="UP000518752"/>
    </source>
</evidence>
<dbReference type="OrthoDB" id="5231894at2759"/>
<organism evidence="2 3">
    <name type="scientific">Collybiopsis confluens</name>
    <dbReference type="NCBI Taxonomy" id="2823264"/>
    <lineage>
        <taxon>Eukaryota</taxon>
        <taxon>Fungi</taxon>
        <taxon>Dikarya</taxon>
        <taxon>Basidiomycota</taxon>
        <taxon>Agaricomycotina</taxon>
        <taxon>Agaricomycetes</taxon>
        <taxon>Agaricomycetidae</taxon>
        <taxon>Agaricales</taxon>
        <taxon>Marasmiineae</taxon>
        <taxon>Omphalotaceae</taxon>
        <taxon>Collybiopsis</taxon>
    </lineage>
</organism>
<dbReference type="EMBL" id="JAACJN010000556">
    <property type="protein sequence ID" value="KAF5339294.1"/>
    <property type="molecule type" value="Genomic_DNA"/>
</dbReference>
<dbReference type="Proteomes" id="UP000518752">
    <property type="component" value="Unassembled WGS sequence"/>
</dbReference>
<feature type="chain" id="PRO_5034272429" evidence="1">
    <location>
        <begin position="28"/>
        <end position="396"/>
    </location>
</feature>
<feature type="signal peptide" evidence="1">
    <location>
        <begin position="1"/>
        <end position="27"/>
    </location>
</feature>
<accession>A0A8H5CDK7</accession>
<gene>
    <name evidence="2" type="ORF">D9757_014870</name>
</gene>
<evidence type="ECO:0000256" key="1">
    <source>
        <dbReference type="SAM" id="SignalP"/>
    </source>
</evidence>
<keyword evidence="1" id="KW-0732">Signal</keyword>